<protein>
    <submittedName>
        <fullName evidence="2">Uncharacterized protein</fullName>
    </submittedName>
</protein>
<gene>
    <name evidence="2" type="ORF">K432DRAFT_377936</name>
</gene>
<evidence type="ECO:0000313" key="2">
    <source>
        <dbReference type="EMBL" id="OCK85097.1"/>
    </source>
</evidence>
<dbReference type="AlphaFoldDB" id="A0A8E2JJV2"/>
<feature type="compositionally biased region" description="Polar residues" evidence="1">
    <location>
        <begin position="12"/>
        <end position="35"/>
    </location>
</feature>
<sequence length="135" mass="14924">MPGGFAGFPRDPTTNQPVGAAQSFLSQDQLQTRYSSKMDKKTEAEYLASRPSFDSIEAQKARASSQPKSALKSTFDNIKRKLSSNKDEYVLPSSEAEAERMTAKEKAKEQRKAEYERLGGKDRTVFGAGGYQMGN</sequence>
<dbReference type="EMBL" id="KV744824">
    <property type="protein sequence ID" value="OCK85097.1"/>
    <property type="molecule type" value="Genomic_DNA"/>
</dbReference>
<dbReference type="Proteomes" id="UP000250266">
    <property type="component" value="Unassembled WGS sequence"/>
</dbReference>
<evidence type="ECO:0000256" key="1">
    <source>
        <dbReference type="SAM" id="MobiDB-lite"/>
    </source>
</evidence>
<organism evidence="2 3">
    <name type="scientific">Lepidopterella palustris CBS 459.81</name>
    <dbReference type="NCBI Taxonomy" id="1314670"/>
    <lineage>
        <taxon>Eukaryota</taxon>
        <taxon>Fungi</taxon>
        <taxon>Dikarya</taxon>
        <taxon>Ascomycota</taxon>
        <taxon>Pezizomycotina</taxon>
        <taxon>Dothideomycetes</taxon>
        <taxon>Pleosporomycetidae</taxon>
        <taxon>Mytilinidiales</taxon>
        <taxon>Argynnaceae</taxon>
        <taxon>Lepidopterella</taxon>
    </lineage>
</organism>
<feature type="compositionally biased region" description="Basic and acidic residues" evidence="1">
    <location>
        <begin position="97"/>
        <end position="118"/>
    </location>
</feature>
<feature type="region of interest" description="Disordered" evidence="1">
    <location>
        <begin position="1"/>
        <end position="43"/>
    </location>
</feature>
<keyword evidence="3" id="KW-1185">Reference proteome</keyword>
<reference evidence="2 3" key="1">
    <citation type="journal article" date="2016" name="Nat. Commun.">
        <title>Ectomycorrhizal ecology is imprinted in the genome of the dominant symbiotic fungus Cenococcum geophilum.</title>
        <authorList>
            <consortium name="DOE Joint Genome Institute"/>
            <person name="Peter M."/>
            <person name="Kohler A."/>
            <person name="Ohm R.A."/>
            <person name="Kuo A."/>
            <person name="Krutzmann J."/>
            <person name="Morin E."/>
            <person name="Arend M."/>
            <person name="Barry K.W."/>
            <person name="Binder M."/>
            <person name="Choi C."/>
            <person name="Clum A."/>
            <person name="Copeland A."/>
            <person name="Grisel N."/>
            <person name="Haridas S."/>
            <person name="Kipfer T."/>
            <person name="LaButti K."/>
            <person name="Lindquist E."/>
            <person name="Lipzen A."/>
            <person name="Maire R."/>
            <person name="Meier B."/>
            <person name="Mihaltcheva S."/>
            <person name="Molinier V."/>
            <person name="Murat C."/>
            <person name="Poggeler S."/>
            <person name="Quandt C.A."/>
            <person name="Sperisen C."/>
            <person name="Tritt A."/>
            <person name="Tisserant E."/>
            <person name="Crous P.W."/>
            <person name="Henrissat B."/>
            <person name="Nehls U."/>
            <person name="Egli S."/>
            <person name="Spatafora J.W."/>
            <person name="Grigoriev I.V."/>
            <person name="Martin F.M."/>
        </authorList>
    </citation>
    <scope>NUCLEOTIDE SEQUENCE [LARGE SCALE GENOMIC DNA]</scope>
    <source>
        <strain evidence="2 3">CBS 459.81</strain>
    </source>
</reference>
<accession>A0A8E2JJV2</accession>
<name>A0A8E2JJV2_9PEZI</name>
<proteinExistence type="predicted"/>
<feature type="region of interest" description="Disordered" evidence="1">
    <location>
        <begin position="89"/>
        <end position="118"/>
    </location>
</feature>
<dbReference type="OrthoDB" id="10598879at2759"/>
<evidence type="ECO:0000313" key="3">
    <source>
        <dbReference type="Proteomes" id="UP000250266"/>
    </source>
</evidence>